<dbReference type="OrthoDB" id="5569250at2759"/>
<sequence length="149" mass="17156">MRTTRESFVNSSLQDDLNALREDIPVTTFVKHVWGYDSADLHWDEWDFEPPMDLENQFFSSTTTEDHYRVFFDLVNHALQQVDDAKVMRTNSPCRVGFQILTSDTAKETGSDLVRRIDESVRMALNDETVRDAYTAAQILSIPLTGEFT</sequence>
<protein>
    <submittedName>
        <fullName evidence="1">Uncharacterized protein</fullName>
    </submittedName>
</protein>
<evidence type="ECO:0000313" key="2">
    <source>
        <dbReference type="Proteomes" id="UP000298327"/>
    </source>
</evidence>
<name>A0A4Y9XMH8_9AGAM</name>
<accession>A0A4Y9XMH8</accession>
<dbReference type="Proteomes" id="UP000298327">
    <property type="component" value="Unassembled WGS sequence"/>
</dbReference>
<reference evidence="1 2" key="1">
    <citation type="submission" date="2019-02" db="EMBL/GenBank/DDBJ databases">
        <title>Genome sequencing of the rare red list fungi Dentipellis fragilis.</title>
        <authorList>
            <person name="Buettner E."/>
            <person name="Kellner H."/>
        </authorList>
    </citation>
    <scope>NUCLEOTIDE SEQUENCE [LARGE SCALE GENOMIC DNA]</scope>
    <source>
        <strain evidence="1 2">DSM 105465</strain>
    </source>
</reference>
<keyword evidence="2" id="KW-1185">Reference proteome</keyword>
<comment type="caution">
    <text evidence="1">The sequence shown here is derived from an EMBL/GenBank/DDBJ whole genome shotgun (WGS) entry which is preliminary data.</text>
</comment>
<feature type="non-terminal residue" evidence="1">
    <location>
        <position position="149"/>
    </location>
</feature>
<dbReference type="AlphaFoldDB" id="A0A4Y9XMH8"/>
<dbReference type="EMBL" id="SEOQ01001791">
    <property type="protein sequence ID" value="TFY50537.1"/>
    <property type="molecule type" value="Genomic_DNA"/>
</dbReference>
<organism evidence="1 2">
    <name type="scientific">Dentipellis fragilis</name>
    <dbReference type="NCBI Taxonomy" id="205917"/>
    <lineage>
        <taxon>Eukaryota</taxon>
        <taxon>Fungi</taxon>
        <taxon>Dikarya</taxon>
        <taxon>Basidiomycota</taxon>
        <taxon>Agaricomycotina</taxon>
        <taxon>Agaricomycetes</taxon>
        <taxon>Russulales</taxon>
        <taxon>Hericiaceae</taxon>
        <taxon>Dentipellis</taxon>
    </lineage>
</organism>
<proteinExistence type="predicted"/>
<gene>
    <name evidence="1" type="ORF">EVG20_g11461</name>
</gene>
<evidence type="ECO:0000313" key="1">
    <source>
        <dbReference type="EMBL" id="TFY50537.1"/>
    </source>
</evidence>